<evidence type="ECO:0000313" key="10">
    <source>
        <dbReference type="Proteomes" id="UP000229612"/>
    </source>
</evidence>
<dbReference type="InterPro" id="IPR015927">
    <property type="entry name" value="Peptidase_S24_S26A/B/C"/>
</dbReference>
<dbReference type="AlphaFoldDB" id="A0A2H0UJP3"/>
<dbReference type="GO" id="GO:0006465">
    <property type="term" value="P:signal peptide processing"/>
    <property type="evidence" value="ECO:0007669"/>
    <property type="project" value="UniProtKB-UniRule"/>
</dbReference>
<evidence type="ECO:0000256" key="3">
    <source>
        <dbReference type="ARBA" id="ARBA00022692"/>
    </source>
</evidence>
<dbReference type="GO" id="GO:0009003">
    <property type="term" value="F:signal peptidase activity"/>
    <property type="evidence" value="ECO:0007669"/>
    <property type="project" value="UniProtKB-EC"/>
</dbReference>
<evidence type="ECO:0000256" key="7">
    <source>
        <dbReference type="SAM" id="Phobius"/>
    </source>
</evidence>
<comment type="caution">
    <text evidence="9">The sequence shown here is derived from an EMBL/GenBank/DDBJ whole genome shotgun (WGS) entry which is preliminary data.</text>
</comment>
<accession>A0A2H0UJP3</accession>
<evidence type="ECO:0000256" key="2">
    <source>
        <dbReference type="ARBA" id="ARBA00022670"/>
    </source>
</evidence>
<dbReference type="PANTHER" id="PTHR10806">
    <property type="entry name" value="SIGNAL PEPTIDASE COMPLEX CATALYTIC SUBUNIT SEC11"/>
    <property type="match status" value="1"/>
</dbReference>
<evidence type="ECO:0000256" key="4">
    <source>
        <dbReference type="ARBA" id="ARBA00022989"/>
    </source>
</evidence>
<dbReference type="EC" id="3.4.21.89" evidence="6"/>
<dbReference type="GO" id="GO:0004252">
    <property type="term" value="F:serine-type endopeptidase activity"/>
    <property type="evidence" value="ECO:0007669"/>
    <property type="project" value="UniProtKB-UniRule"/>
</dbReference>
<dbReference type="EMBL" id="PFBG01000013">
    <property type="protein sequence ID" value="PIR86015.1"/>
    <property type="molecule type" value="Genomic_DNA"/>
</dbReference>
<dbReference type="CDD" id="cd06462">
    <property type="entry name" value="Peptidase_S24_S26"/>
    <property type="match status" value="1"/>
</dbReference>
<feature type="transmembrane region" description="Helical" evidence="7">
    <location>
        <begin position="139"/>
        <end position="159"/>
    </location>
</feature>
<evidence type="ECO:0000256" key="6">
    <source>
        <dbReference type="NCBIfam" id="TIGR02228"/>
    </source>
</evidence>
<feature type="transmembrane region" description="Helical" evidence="7">
    <location>
        <begin position="6"/>
        <end position="28"/>
    </location>
</feature>
<dbReference type="NCBIfam" id="TIGR02228">
    <property type="entry name" value="sigpep_I_arch"/>
    <property type="match status" value="1"/>
</dbReference>
<keyword evidence="5 7" id="KW-0472">Membrane</keyword>
<keyword evidence="2" id="KW-0378">Hydrolase</keyword>
<evidence type="ECO:0000259" key="8">
    <source>
        <dbReference type="Pfam" id="PF00717"/>
    </source>
</evidence>
<feature type="domain" description="Peptidase S24/S26A/S26B/S26C" evidence="8">
    <location>
        <begin position="39"/>
        <end position="120"/>
    </location>
</feature>
<dbReference type="Proteomes" id="UP000229612">
    <property type="component" value="Unassembled WGS sequence"/>
</dbReference>
<dbReference type="SUPFAM" id="SSF51306">
    <property type="entry name" value="LexA/Signal peptidase"/>
    <property type="match status" value="1"/>
</dbReference>
<organism evidence="9 10">
    <name type="scientific">Candidatus Kaiserbacteria bacterium CG10_big_fil_rev_8_21_14_0_10_44_10</name>
    <dbReference type="NCBI Taxonomy" id="1974606"/>
    <lineage>
        <taxon>Bacteria</taxon>
        <taxon>Candidatus Kaiseribacteriota</taxon>
    </lineage>
</organism>
<dbReference type="InterPro" id="IPR001733">
    <property type="entry name" value="Peptidase_S26B"/>
</dbReference>
<feature type="transmembrane region" description="Helical" evidence="7">
    <location>
        <begin position="115"/>
        <end position="133"/>
    </location>
</feature>
<keyword evidence="3 7" id="KW-0812">Transmembrane</keyword>
<evidence type="ECO:0000313" key="9">
    <source>
        <dbReference type="EMBL" id="PIR86015.1"/>
    </source>
</evidence>
<name>A0A2H0UJP3_9BACT</name>
<dbReference type="PANTHER" id="PTHR10806:SF6">
    <property type="entry name" value="SIGNAL PEPTIDASE COMPLEX CATALYTIC SUBUNIT SEC11"/>
    <property type="match status" value="1"/>
</dbReference>
<comment type="subcellular location">
    <subcellularLocation>
        <location evidence="1">Membrane</location>
    </subcellularLocation>
</comment>
<evidence type="ECO:0000256" key="5">
    <source>
        <dbReference type="ARBA" id="ARBA00023136"/>
    </source>
</evidence>
<dbReference type="GO" id="GO:0016020">
    <property type="term" value="C:membrane"/>
    <property type="evidence" value="ECO:0007669"/>
    <property type="project" value="UniProtKB-SubCell"/>
</dbReference>
<keyword evidence="2" id="KW-0645">Protease</keyword>
<protein>
    <recommendedName>
        <fullName evidence="6">Signal peptidase I</fullName>
        <ecNumber evidence="6">3.4.21.89</ecNumber>
    </recommendedName>
</protein>
<dbReference type="Gene3D" id="2.10.109.10">
    <property type="entry name" value="Umud Fragment, subunit A"/>
    <property type="match status" value="1"/>
</dbReference>
<reference evidence="10" key="1">
    <citation type="submission" date="2017-09" db="EMBL/GenBank/DDBJ databases">
        <title>Depth-based differentiation of microbial function through sediment-hosted aquifers and enrichment of novel symbionts in the deep terrestrial subsurface.</title>
        <authorList>
            <person name="Probst A.J."/>
            <person name="Ladd B."/>
            <person name="Jarett J.K."/>
            <person name="Geller-Mcgrath D.E."/>
            <person name="Sieber C.M.K."/>
            <person name="Emerson J.B."/>
            <person name="Anantharaman K."/>
            <person name="Thomas B.C."/>
            <person name="Malmstrom R."/>
            <person name="Stieglmeier M."/>
            <person name="Klingl A."/>
            <person name="Woyke T."/>
            <person name="Ryan C.M."/>
            <person name="Banfield J.F."/>
        </authorList>
    </citation>
    <scope>NUCLEOTIDE SEQUENCE [LARGE SCALE GENOMIC DNA]</scope>
</reference>
<keyword evidence="4 7" id="KW-1133">Transmembrane helix</keyword>
<sequence length="175" mass="19141">MKILGIATSIIFFVTFLALALLLLGSIVPVAGGYQIRIVESGSMAPTIPLGSALVVSPSETYSIGDVVTFQRVTDDEVTTHRIIGEEVLEGKAVFIMQGDANNAADQRPVEKREIVGKVVFHIPYLGFILNFLRQPLGFMLVVGVPAIWIVYEQVLKIIHEARQQKKTDESTTTS</sequence>
<proteinExistence type="predicted"/>
<gene>
    <name evidence="9" type="ORF">COU14_01215</name>
</gene>
<dbReference type="InterPro" id="IPR036286">
    <property type="entry name" value="LexA/Signal_pep-like_sf"/>
</dbReference>
<evidence type="ECO:0000256" key="1">
    <source>
        <dbReference type="ARBA" id="ARBA00004370"/>
    </source>
</evidence>
<dbReference type="Pfam" id="PF00717">
    <property type="entry name" value="Peptidase_S24"/>
    <property type="match status" value="1"/>
</dbReference>